<dbReference type="Proteomes" id="UP001161160">
    <property type="component" value="Unassembled WGS sequence"/>
</dbReference>
<dbReference type="AlphaFoldDB" id="A0AA43S5B1"/>
<dbReference type="EMBL" id="JARXYA010000002">
    <property type="protein sequence ID" value="MDH6503172.1"/>
    <property type="molecule type" value="Genomic_DNA"/>
</dbReference>
<comment type="cofactor">
    <cofactor evidence="1">
        <name>heme b</name>
        <dbReference type="ChEBI" id="CHEBI:60344"/>
    </cofactor>
</comment>
<evidence type="ECO:0000256" key="13">
    <source>
        <dbReference type="SAM" id="Phobius"/>
    </source>
</evidence>
<keyword evidence="7" id="KW-0479">Metal-binding</keyword>
<dbReference type="SUPFAM" id="SSF81342">
    <property type="entry name" value="Transmembrane di-heme cytochromes"/>
    <property type="match status" value="1"/>
</dbReference>
<name>A0AA43S5B1_9BURK</name>
<evidence type="ECO:0000256" key="7">
    <source>
        <dbReference type="ARBA" id="ARBA00022723"/>
    </source>
</evidence>
<dbReference type="GO" id="GO:0020037">
    <property type="term" value="F:heme binding"/>
    <property type="evidence" value="ECO:0007669"/>
    <property type="project" value="TreeGrafter"/>
</dbReference>
<feature type="transmembrane region" description="Helical" evidence="13">
    <location>
        <begin position="155"/>
        <end position="174"/>
    </location>
</feature>
<feature type="transmembrane region" description="Helical" evidence="13">
    <location>
        <begin position="100"/>
        <end position="119"/>
    </location>
</feature>
<protein>
    <submittedName>
        <fullName evidence="15">Cytochrome b561</fullName>
        <ecNumber evidence="15">1.10.3.17</ecNumber>
    </submittedName>
</protein>
<evidence type="ECO:0000256" key="10">
    <source>
        <dbReference type="ARBA" id="ARBA00023004"/>
    </source>
</evidence>
<keyword evidence="11 13" id="KW-0472">Membrane</keyword>
<keyword evidence="16" id="KW-1185">Reference proteome</keyword>
<evidence type="ECO:0000313" key="15">
    <source>
        <dbReference type="EMBL" id="MDH6503172.1"/>
    </source>
</evidence>
<keyword evidence="10" id="KW-0408">Iron</keyword>
<keyword evidence="5" id="KW-0349">Heme</keyword>
<dbReference type="InterPro" id="IPR016174">
    <property type="entry name" value="Di-haem_cyt_TM"/>
</dbReference>
<evidence type="ECO:0000256" key="9">
    <source>
        <dbReference type="ARBA" id="ARBA00022989"/>
    </source>
</evidence>
<proteinExistence type="inferred from homology"/>
<keyword evidence="9 13" id="KW-1133">Transmembrane helix</keyword>
<dbReference type="GO" id="GO:0009055">
    <property type="term" value="F:electron transfer activity"/>
    <property type="evidence" value="ECO:0007669"/>
    <property type="project" value="InterPro"/>
</dbReference>
<evidence type="ECO:0000256" key="8">
    <source>
        <dbReference type="ARBA" id="ARBA00022982"/>
    </source>
</evidence>
<evidence type="ECO:0000256" key="5">
    <source>
        <dbReference type="ARBA" id="ARBA00022617"/>
    </source>
</evidence>
<sequence>MMSDRLSRSLMQIIQYHRASIFFHWLLVVLLAIAFISIELKGQFIKGSEPRELCKTIHGFVGQLIFIAMVMRLIIRLIYGVPTPLARSKAAAIVAQSMHWIFYILLLGLPILGVLFLQAGGKEIAPFNWALPQMIESGASARKPLKALHEWLGNALYFLIGLHALAALSQHYILQNQCLLRMLGKNKA</sequence>
<keyword evidence="15" id="KW-0560">Oxidoreductase</keyword>
<comment type="subcellular location">
    <subcellularLocation>
        <location evidence="2">Cell membrane</location>
        <topology evidence="2">Multi-pass membrane protein</topology>
    </subcellularLocation>
</comment>
<evidence type="ECO:0000259" key="14">
    <source>
        <dbReference type="Pfam" id="PF01292"/>
    </source>
</evidence>
<evidence type="ECO:0000256" key="12">
    <source>
        <dbReference type="ARBA" id="ARBA00037975"/>
    </source>
</evidence>
<evidence type="ECO:0000256" key="1">
    <source>
        <dbReference type="ARBA" id="ARBA00001970"/>
    </source>
</evidence>
<gene>
    <name evidence="15" type="ORF">M2127_000459</name>
</gene>
<dbReference type="Pfam" id="PF01292">
    <property type="entry name" value="Ni_hydr_CYTB"/>
    <property type="match status" value="1"/>
</dbReference>
<keyword evidence="6 13" id="KW-0812">Transmembrane</keyword>
<evidence type="ECO:0000256" key="4">
    <source>
        <dbReference type="ARBA" id="ARBA00022475"/>
    </source>
</evidence>
<dbReference type="GO" id="GO:0046872">
    <property type="term" value="F:metal ion binding"/>
    <property type="evidence" value="ECO:0007669"/>
    <property type="project" value="UniProtKB-KW"/>
</dbReference>
<comment type="similarity">
    <text evidence="12">Belongs to the cytochrome b561 family.</text>
</comment>
<dbReference type="GeneID" id="83595318"/>
<evidence type="ECO:0000313" key="16">
    <source>
        <dbReference type="Proteomes" id="UP001161160"/>
    </source>
</evidence>
<dbReference type="EC" id="1.10.3.17" evidence="15"/>
<keyword evidence="8" id="KW-0249">Electron transport</keyword>
<dbReference type="GO" id="GO:0016491">
    <property type="term" value="F:oxidoreductase activity"/>
    <property type="evidence" value="ECO:0007669"/>
    <property type="project" value="UniProtKB-KW"/>
</dbReference>
<dbReference type="InterPro" id="IPR011577">
    <property type="entry name" value="Cyt_b561_bac/Ni-Hgenase"/>
</dbReference>
<dbReference type="PANTHER" id="PTHR30529:SF3">
    <property type="entry name" value="CYTOCHROME B561 HOMOLOG 1"/>
    <property type="match status" value="1"/>
</dbReference>
<dbReference type="GO" id="GO:0005886">
    <property type="term" value="C:plasma membrane"/>
    <property type="evidence" value="ECO:0007669"/>
    <property type="project" value="UniProtKB-SubCell"/>
</dbReference>
<comment type="caution">
    <text evidence="15">The sequence shown here is derived from an EMBL/GenBank/DDBJ whole genome shotgun (WGS) entry which is preliminary data.</text>
</comment>
<organism evidence="15 16">
    <name type="scientific">Polynucleobacter sphagniphilus</name>
    <dbReference type="NCBI Taxonomy" id="1743169"/>
    <lineage>
        <taxon>Bacteria</taxon>
        <taxon>Pseudomonadati</taxon>
        <taxon>Pseudomonadota</taxon>
        <taxon>Betaproteobacteria</taxon>
        <taxon>Burkholderiales</taxon>
        <taxon>Burkholderiaceae</taxon>
        <taxon>Polynucleobacter</taxon>
    </lineage>
</organism>
<reference evidence="15" key="1">
    <citation type="submission" date="2023-04" db="EMBL/GenBank/DDBJ databases">
        <title>Genome Encyclopedia of Bacteria and Archaea VI: Functional Genomics of Type Strains.</title>
        <authorList>
            <person name="Whitman W."/>
        </authorList>
    </citation>
    <scope>NUCLEOTIDE SEQUENCE</scope>
    <source>
        <strain evidence="15">Enz.4-51</strain>
    </source>
</reference>
<dbReference type="GO" id="GO:0022904">
    <property type="term" value="P:respiratory electron transport chain"/>
    <property type="evidence" value="ECO:0007669"/>
    <property type="project" value="InterPro"/>
</dbReference>
<evidence type="ECO:0000256" key="2">
    <source>
        <dbReference type="ARBA" id="ARBA00004651"/>
    </source>
</evidence>
<dbReference type="InterPro" id="IPR052168">
    <property type="entry name" value="Cytochrome_b561_oxidase"/>
</dbReference>
<dbReference type="RefSeq" id="WP_280741801.1">
    <property type="nucleotide sequence ID" value="NZ_JARXVV010000005.1"/>
</dbReference>
<feature type="transmembrane region" description="Helical" evidence="13">
    <location>
        <begin position="60"/>
        <end position="79"/>
    </location>
</feature>
<accession>A0AA43S5B1</accession>
<dbReference type="PANTHER" id="PTHR30529">
    <property type="entry name" value="CYTOCHROME B561"/>
    <property type="match status" value="1"/>
</dbReference>
<evidence type="ECO:0000256" key="6">
    <source>
        <dbReference type="ARBA" id="ARBA00022692"/>
    </source>
</evidence>
<keyword evidence="4" id="KW-1003">Cell membrane</keyword>
<feature type="domain" description="Cytochrome b561 bacterial/Ni-hydrogenase" evidence="14">
    <location>
        <begin position="16"/>
        <end position="184"/>
    </location>
</feature>
<feature type="transmembrane region" description="Helical" evidence="13">
    <location>
        <begin position="21"/>
        <end position="40"/>
    </location>
</feature>
<keyword evidence="3" id="KW-0813">Transport</keyword>
<evidence type="ECO:0000256" key="3">
    <source>
        <dbReference type="ARBA" id="ARBA00022448"/>
    </source>
</evidence>
<evidence type="ECO:0000256" key="11">
    <source>
        <dbReference type="ARBA" id="ARBA00023136"/>
    </source>
</evidence>